<comment type="caution">
    <text evidence="8">The sequence shown here is derived from an EMBL/GenBank/DDBJ whole genome shotgun (WGS) entry which is preliminary data.</text>
</comment>
<dbReference type="Gene3D" id="3.30.2010.10">
    <property type="entry name" value="Metalloproteases ('zincins'), catalytic domain"/>
    <property type="match status" value="1"/>
</dbReference>
<name>A0A9W7YFF1_9FUNG</name>
<evidence type="ECO:0000256" key="6">
    <source>
        <dbReference type="RuleBase" id="RU003983"/>
    </source>
</evidence>
<keyword evidence="1 6" id="KW-0645">Protease</keyword>
<dbReference type="OrthoDB" id="7464992at2759"/>
<evidence type="ECO:0000256" key="4">
    <source>
        <dbReference type="ARBA" id="ARBA00022833"/>
    </source>
</evidence>
<dbReference type="EMBL" id="JANBOI010000057">
    <property type="protein sequence ID" value="KAJ1734785.1"/>
    <property type="molecule type" value="Genomic_DNA"/>
</dbReference>
<evidence type="ECO:0000256" key="1">
    <source>
        <dbReference type="ARBA" id="ARBA00022670"/>
    </source>
</evidence>
<gene>
    <name evidence="8" type="primary">OMA1</name>
    <name evidence="8" type="ORF">LPJ61_000894</name>
</gene>
<evidence type="ECO:0000313" key="9">
    <source>
        <dbReference type="Proteomes" id="UP001143981"/>
    </source>
</evidence>
<evidence type="ECO:0000256" key="3">
    <source>
        <dbReference type="ARBA" id="ARBA00022801"/>
    </source>
</evidence>
<evidence type="ECO:0000256" key="2">
    <source>
        <dbReference type="ARBA" id="ARBA00022723"/>
    </source>
</evidence>
<accession>A0A9W7YFF1</accession>
<keyword evidence="5 6" id="KW-0482">Metalloprotease</keyword>
<keyword evidence="4 6" id="KW-0862">Zinc</keyword>
<dbReference type="AlphaFoldDB" id="A0A9W7YFF1"/>
<comment type="similarity">
    <text evidence="6">Belongs to the peptidase M48 family.</text>
</comment>
<dbReference type="PANTHER" id="PTHR22726:SF1">
    <property type="entry name" value="METALLOENDOPEPTIDASE OMA1, MITOCHONDRIAL"/>
    <property type="match status" value="1"/>
</dbReference>
<dbReference type="GO" id="GO:0004222">
    <property type="term" value="F:metalloendopeptidase activity"/>
    <property type="evidence" value="ECO:0007669"/>
    <property type="project" value="InterPro"/>
</dbReference>
<dbReference type="GO" id="GO:0034982">
    <property type="term" value="P:mitochondrial protein processing"/>
    <property type="evidence" value="ECO:0007669"/>
    <property type="project" value="TreeGrafter"/>
</dbReference>
<dbReference type="Proteomes" id="UP001143981">
    <property type="component" value="Unassembled WGS sequence"/>
</dbReference>
<keyword evidence="3 6" id="KW-0378">Hydrolase</keyword>
<evidence type="ECO:0000256" key="5">
    <source>
        <dbReference type="ARBA" id="ARBA00023049"/>
    </source>
</evidence>
<keyword evidence="9" id="KW-1185">Reference proteome</keyword>
<dbReference type="GO" id="GO:0046872">
    <property type="term" value="F:metal ion binding"/>
    <property type="evidence" value="ECO:0007669"/>
    <property type="project" value="UniProtKB-KW"/>
</dbReference>
<dbReference type="InterPro" id="IPR051156">
    <property type="entry name" value="Mito/Outer_Membr_Metalloprot"/>
</dbReference>
<dbReference type="InterPro" id="IPR001915">
    <property type="entry name" value="Peptidase_M48"/>
</dbReference>
<keyword evidence="2" id="KW-0479">Metal-binding</keyword>
<evidence type="ECO:0000259" key="7">
    <source>
        <dbReference type="Pfam" id="PF01435"/>
    </source>
</evidence>
<evidence type="ECO:0000313" key="8">
    <source>
        <dbReference type="EMBL" id="KAJ1734785.1"/>
    </source>
</evidence>
<protein>
    <submittedName>
        <fullName evidence="8">Metalloendopeptidase</fullName>
    </submittedName>
</protein>
<sequence>MLWRLRAAQGAAARLARGIRGRQLQTYRRFGSDRQPIWQERWFQYTAGAAGTAGAVYVAVHTRESPTGRWQFISVTPEDEEREGQQAYRMIMQQYRSRILPRGSPADTLVRRVAQRLLEVAQTRGNWEVHVIDSPERNAFVLPGGKIFVFSGLLPVAMTEDGLATVLAHEIAHQQARHTGEKLSQARLLHLAYLFVALFVDSGAAQIGRSMTSLLLELPNSRRCEEEADQIGLQLMATACYDPAQAVALWERMRAAEGVSPPEFLNTHPSTESRIVNIRKWVPDAELKREAADCPSPGLLHDFARFGSGQDHYVR</sequence>
<dbReference type="GO" id="GO:0006515">
    <property type="term" value="P:protein quality control for misfolded or incompletely synthesized proteins"/>
    <property type="evidence" value="ECO:0007669"/>
    <property type="project" value="TreeGrafter"/>
</dbReference>
<dbReference type="CDD" id="cd07331">
    <property type="entry name" value="M48C_Oma1_like"/>
    <property type="match status" value="1"/>
</dbReference>
<dbReference type="PANTHER" id="PTHR22726">
    <property type="entry name" value="METALLOENDOPEPTIDASE OMA1"/>
    <property type="match status" value="1"/>
</dbReference>
<organism evidence="8 9">
    <name type="scientific">Coemansia biformis</name>
    <dbReference type="NCBI Taxonomy" id="1286918"/>
    <lineage>
        <taxon>Eukaryota</taxon>
        <taxon>Fungi</taxon>
        <taxon>Fungi incertae sedis</taxon>
        <taxon>Zoopagomycota</taxon>
        <taxon>Kickxellomycotina</taxon>
        <taxon>Kickxellomycetes</taxon>
        <taxon>Kickxellales</taxon>
        <taxon>Kickxellaceae</taxon>
        <taxon>Coemansia</taxon>
    </lineage>
</organism>
<comment type="cofactor">
    <cofactor evidence="6">
        <name>Zn(2+)</name>
        <dbReference type="ChEBI" id="CHEBI:29105"/>
    </cofactor>
    <text evidence="6">Binds 1 zinc ion per subunit.</text>
</comment>
<feature type="domain" description="Peptidase M48" evidence="7">
    <location>
        <begin position="110"/>
        <end position="281"/>
    </location>
</feature>
<reference evidence="8" key="1">
    <citation type="submission" date="2022-07" db="EMBL/GenBank/DDBJ databases">
        <title>Phylogenomic reconstructions and comparative analyses of Kickxellomycotina fungi.</title>
        <authorList>
            <person name="Reynolds N.K."/>
            <person name="Stajich J.E."/>
            <person name="Barry K."/>
            <person name="Grigoriev I.V."/>
            <person name="Crous P."/>
            <person name="Smith M.E."/>
        </authorList>
    </citation>
    <scope>NUCLEOTIDE SEQUENCE</scope>
    <source>
        <strain evidence="8">BCRC 34381</strain>
    </source>
</reference>
<dbReference type="GO" id="GO:0005743">
    <property type="term" value="C:mitochondrial inner membrane"/>
    <property type="evidence" value="ECO:0007669"/>
    <property type="project" value="TreeGrafter"/>
</dbReference>
<dbReference type="Pfam" id="PF01435">
    <property type="entry name" value="Peptidase_M48"/>
    <property type="match status" value="1"/>
</dbReference>
<proteinExistence type="inferred from homology"/>